<evidence type="ECO:0000313" key="3">
    <source>
        <dbReference type="Proteomes" id="UP000523447"/>
    </source>
</evidence>
<evidence type="ECO:0000259" key="1">
    <source>
        <dbReference type="Pfam" id="PF00144"/>
    </source>
</evidence>
<dbReference type="InterPro" id="IPR001466">
    <property type="entry name" value="Beta-lactam-related"/>
</dbReference>
<dbReference type="Gene3D" id="3.40.710.10">
    <property type="entry name" value="DD-peptidase/beta-lactamase superfamily"/>
    <property type="match status" value="1"/>
</dbReference>
<dbReference type="InterPro" id="IPR052907">
    <property type="entry name" value="Beta-lactamase/esterase"/>
</dbReference>
<dbReference type="PANTHER" id="PTHR43319">
    <property type="entry name" value="BETA-LACTAMASE-RELATED"/>
    <property type="match status" value="1"/>
</dbReference>
<dbReference type="InterPro" id="IPR012338">
    <property type="entry name" value="Beta-lactam/transpept-like"/>
</dbReference>
<proteinExistence type="predicted"/>
<reference evidence="2 3" key="1">
    <citation type="submission" date="2020-04" db="EMBL/GenBank/DDBJ databases">
        <title>MicrobeNet Type strains.</title>
        <authorList>
            <person name="Nicholson A.C."/>
        </authorList>
    </citation>
    <scope>NUCLEOTIDE SEQUENCE [LARGE SCALE GENOMIC DNA]</scope>
    <source>
        <strain evidence="2 3">DSM 44445</strain>
    </source>
</reference>
<name>A0A7X6RHK1_9NOCA</name>
<feature type="domain" description="Beta-lactamase-related" evidence="1">
    <location>
        <begin position="55"/>
        <end position="396"/>
    </location>
</feature>
<protein>
    <submittedName>
        <fullName evidence="2">Beta-lactamase family protein</fullName>
    </submittedName>
</protein>
<comment type="caution">
    <text evidence="2">The sequence shown here is derived from an EMBL/GenBank/DDBJ whole genome shotgun (WGS) entry which is preliminary data.</text>
</comment>
<evidence type="ECO:0000313" key="2">
    <source>
        <dbReference type="EMBL" id="NKY86120.1"/>
    </source>
</evidence>
<keyword evidence="3" id="KW-1185">Reference proteome</keyword>
<dbReference type="PANTHER" id="PTHR43319:SF3">
    <property type="entry name" value="BETA-LACTAMASE-RELATED DOMAIN-CONTAINING PROTEIN"/>
    <property type="match status" value="1"/>
</dbReference>
<dbReference type="Proteomes" id="UP000523447">
    <property type="component" value="Unassembled WGS sequence"/>
</dbReference>
<gene>
    <name evidence="2" type="ORF">HGA07_10845</name>
</gene>
<dbReference type="SUPFAM" id="SSF56601">
    <property type="entry name" value="beta-lactamase/transpeptidase-like"/>
    <property type="match status" value="1"/>
</dbReference>
<accession>A0A7X6RHK1</accession>
<organism evidence="2 3">
    <name type="scientific">Nocardia veterana</name>
    <dbReference type="NCBI Taxonomy" id="132249"/>
    <lineage>
        <taxon>Bacteria</taxon>
        <taxon>Bacillati</taxon>
        <taxon>Actinomycetota</taxon>
        <taxon>Actinomycetes</taxon>
        <taxon>Mycobacteriales</taxon>
        <taxon>Nocardiaceae</taxon>
        <taxon>Nocardia</taxon>
    </lineage>
</organism>
<dbReference type="AlphaFoldDB" id="A0A7X6RHK1"/>
<dbReference type="Pfam" id="PF00144">
    <property type="entry name" value="Beta-lactamase"/>
    <property type="match status" value="1"/>
</dbReference>
<dbReference type="EMBL" id="JAAXPE010000008">
    <property type="protein sequence ID" value="NKY86120.1"/>
    <property type="molecule type" value="Genomic_DNA"/>
</dbReference>
<sequence length="419" mass="44789">MLAAVPGIPLVPLPADLDAVTAVGPEDDPAAAGLTRDEVETIWASVRAWYRLGTTPAIQFCLRRNGAVVLNRAIGHSRGNAPGDGPEIEREPLTVDTPFCGFSTAKGVAATVMAMLIEQGAFTPDDRVCDHIPEFAANGKGRITIGDVLSHSAGVPFMPAGFRGFDAVVHEEVALRALIALRPSWPPRRFRVYHALTSGLILRLLVQRATGKRMREHLTERVLDPLGFRWTTFGVRPEDVDAVVPSVRTGPRPSRAWSMVAGKALGGGMSASMPDSATRAFLTAELPSGNLVTTASELSRFYEILCRGGELDGVRILSPETLRWAIAPAPRIPGIAGRVSRAGFELGARRSKFGAHTETHFGRSGLTTQYGWADLDRGLSGAVLTSGKATTDTERPGQLVAQISALIPCRADRPAARAR</sequence>